<evidence type="ECO:0000313" key="1">
    <source>
        <dbReference type="EMBL" id="KAF7511604.1"/>
    </source>
</evidence>
<proteinExistence type="predicted"/>
<keyword evidence="2" id="KW-1185">Reference proteome</keyword>
<gene>
    <name evidence="1" type="ORF">GJ744_003767</name>
</gene>
<dbReference type="AlphaFoldDB" id="A0A8H7ANV2"/>
<reference evidence="1" key="1">
    <citation type="submission" date="2020-02" db="EMBL/GenBank/DDBJ databases">
        <authorList>
            <person name="Palmer J.M."/>
        </authorList>
    </citation>
    <scope>NUCLEOTIDE SEQUENCE</scope>
    <source>
        <strain evidence="1">EPUS1.4</strain>
        <tissue evidence="1">Thallus</tissue>
    </source>
</reference>
<sequence>MPPPPAGDRGDIIITSRNPECRQYNTVGCQEIGRMSYEDAEALLLKTACSGTAPEVHFHREGRIIVETLGRLALAILQAGAYIRETSCPPEEYLEHYRRCQKEVLGYFPKHNGTDYRYTVYTTWQVSLDMIESLHDTTSNYALELLRLLCFYHHDQVPVRMFYNAWHNSKENPRAPSFLM</sequence>
<dbReference type="Proteomes" id="UP000606974">
    <property type="component" value="Unassembled WGS sequence"/>
</dbReference>
<protein>
    <submittedName>
        <fullName evidence="1">Uncharacterized protein</fullName>
    </submittedName>
</protein>
<accession>A0A8H7ANV2</accession>
<evidence type="ECO:0000313" key="2">
    <source>
        <dbReference type="Proteomes" id="UP000606974"/>
    </source>
</evidence>
<dbReference type="EMBL" id="JAACFV010000018">
    <property type="protein sequence ID" value="KAF7511604.1"/>
    <property type="molecule type" value="Genomic_DNA"/>
</dbReference>
<name>A0A8H7ANV2_9EURO</name>
<dbReference type="OrthoDB" id="5986190at2759"/>
<organism evidence="1 2">
    <name type="scientific">Endocarpon pusillum</name>
    <dbReference type="NCBI Taxonomy" id="364733"/>
    <lineage>
        <taxon>Eukaryota</taxon>
        <taxon>Fungi</taxon>
        <taxon>Dikarya</taxon>
        <taxon>Ascomycota</taxon>
        <taxon>Pezizomycotina</taxon>
        <taxon>Eurotiomycetes</taxon>
        <taxon>Chaetothyriomycetidae</taxon>
        <taxon>Verrucariales</taxon>
        <taxon>Verrucariaceae</taxon>
        <taxon>Endocarpon</taxon>
    </lineage>
</organism>
<comment type="caution">
    <text evidence="1">The sequence shown here is derived from an EMBL/GenBank/DDBJ whole genome shotgun (WGS) entry which is preliminary data.</text>
</comment>